<dbReference type="KEGG" id="amuc:Pan181_37760"/>
<organism evidence="2 3">
    <name type="scientific">Aeoliella mucimassa</name>
    <dbReference type="NCBI Taxonomy" id="2527972"/>
    <lineage>
        <taxon>Bacteria</taxon>
        <taxon>Pseudomonadati</taxon>
        <taxon>Planctomycetota</taxon>
        <taxon>Planctomycetia</taxon>
        <taxon>Pirellulales</taxon>
        <taxon>Lacipirellulaceae</taxon>
        <taxon>Aeoliella</taxon>
    </lineage>
</organism>
<gene>
    <name evidence="2" type="ORF">Pan181_37760</name>
</gene>
<sequence length="127" mass="14030">MKTLLPPIAVIVGILLLVLSFLWGTLASGSSAWTEEKSQQLSDLGAETNMLQFQIEAAKQNPTSDPRQSPEYLQAQYEKKLEEYNQLNEEFESARDSPGTISAIMRYSSIALIGVAVVVLLVARNEE</sequence>
<keyword evidence="3" id="KW-1185">Reference proteome</keyword>
<dbReference type="AlphaFoldDB" id="A0A518AS72"/>
<dbReference type="Proteomes" id="UP000315750">
    <property type="component" value="Chromosome"/>
</dbReference>
<keyword evidence="1" id="KW-0812">Transmembrane</keyword>
<evidence type="ECO:0000256" key="1">
    <source>
        <dbReference type="SAM" id="Phobius"/>
    </source>
</evidence>
<dbReference type="RefSeq" id="WP_145248800.1">
    <property type="nucleotide sequence ID" value="NZ_CP036278.1"/>
</dbReference>
<proteinExistence type="predicted"/>
<evidence type="ECO:0000313" key="3">
    <source>
        <dbReference type="Proteomes" id="UP000315750"/>
    </source>
</evidence>
<name>A0A518AS72_9BACT</name>
<feature type="transmembrane region" description="Helical" evidence="1">
    <location>
        <begin position="104"/>
        <end position="123"/>
    </location>
</feature>
<accession>A0A518AS72</accession>
<protein>
    <submittedName>
        <fullName evidence="2">Uncharacterized protein</fullName>
    </submittedName>
</protein>
<keyword evidence="1" id="KW-0472">Membrane</keyword>
<dbReference type="EMBL" id="CP036278">
    <property type="protein sequence ID" value="QDU57558.1"/>
    <property type="molecule type" value="Genomic_DNA"/>
</dbReference>
<keyword evidence="1" id="KW-1133">Transmembrane helix</keyword>
<dbReference type="OrthoDB" id="285204at2"/>
<evidence type="ECO:0000313" key="2">
    <source>
        <dbReference type="EMBL" id="QDU57558.1"/>
    </source>
</evidence>
<reference evidence="2 3" key="1">
    <citation type="submission" date="2019-02" db="EMBL/GenBank/DDBJ databases">
        <title>Deep-cultivation of Planctomycetes and their phenomic and genomic characterization uncovers novel biology.</title>
        <authorList>
            <person name="Wiegand S."/>
            <person name="Jogler M."/>
            <person name="Boedeker C."/>
            <person name="Pinto D."/>
            <person name="Vollmers J."/>
            <person name="Rivas-Marin E."/>
            <person name="Kohn T."/>
            <person name="Peeters S.H."/>
            <person name="Heuer A."/>
            <person name="Rast P."/>
            <person name="Oberbeckmann S."/>
            <person name="Bunk B."/>
            <person name="Jeske O."/>
            <person name="Meyerdierks A."/>
            <person name="Storesund J.E."/>
            <person name="Kallscheuer N."/>
            <person name="Luecker S."/>
            <person name="Lage O.M."/>
            <person name="Pohl T."/>
            <person name="Merkel B.J."/>
            <person name="Hornburger P."/>
            <person name="Mueller R.-W."/>
            <person name="Bruemmer F."/>
            <person name="Labrenz M."/>
            <person name="Spormann A.M."/>
            <person name="Op den Camp H."/>
            <person name="Overmann J."/>
            <person name="Amann R."/>
            <person name="Jetten M.S.M."/>
            <person name="Mascher T."/>
            <person name="Medema M.H."/>
            <person name="Devos D.P."/>
            <person name="Kaster A.-K."/>
            <person name="Ovreas L."/>
            <person name="Rohde M."/>
            <person name="Galperin M.Y."/>
            <person name="Jogler C."/>
        </authorList>
    </citation>
    <scope>NUCLEOTIDE SEQUENCE [LARGE SCALE GENOMIC DNA]</scope>
    <source>
        <strain evidence="2 3">Pan181</strain>
    </source>
</reference>